<name>L9UDJ3_9GAMM</name>
<comment type="caution">
    <text evidence="1">The sequence shown here is derived from an EMBL/GenBank/DDBJ whole genome shotgun (WGS) entry which is preliminary data.</text>
</comment>
<sequence>MRPLRCVGFGLATCLARHNPGGRTWGGHRAMCNQCPGVARPPCLWPCATGYASLKTVPALASALPRLHSAEALRVSRRLSAPSGQCPSYADLWGLGHWPTTGQRRLVFCSGLVSAFLCGVPAEDQRPANIGFLH</sequence>
<accession>L9UDJ3</accession>
<dbReference type="EMBL" id="AOPO01000002">
    <property type="protein sequence ID" value="ELY22308.1"/>
    <property type="molecule type" value="Genomic_DNA"/>
</dbReference>
<gene>
    <name evidence="1" type="ORF">HALTITAN_0884</name>
</gene>
<proteinExistence type="predicted"/>
<organism evidence="1 2">
    <name type="scientific">Vreelandella titanicae BH1</name>
    <dbReference type="NCBI Taxonomy" id="1204738"/>
    <lineage>
        <taxon>Bacteria</taxon>
        <taxon>Pseudomonadati</taxon>
        <taxon>Pseudomonadota</taxon>
        <taxon>Gammaproteobacteria</taxon>
        <taxon>Oceanospirillales</taxon>
        <taxon>Halomonadaceae</taxon>
        <taxon>Vreelandella</taxon>
    </lineage>
</organism>
<evidence type="ECO:0000313" key="1">
    <source>
        <dbReference type="EMBL" id="ELY22308.1"/>
    </source>
</evidence>
<reference evidence="1 2" key="1">
    <citation type="journal article" date="2013" name="Genome Announc.">
        <title>Draft Genome of the Marine Gammaproteobacterium Halomonas titanicae.</title>
        <authorList>
            <person name="Sanchez-Porro C."/>
            <person name="de la Haba R.R."/>
            <person name="Cruz-Hernandez N."/>
            <person name="Gonzalez J.M."/>
            <person name="Reyes-Guirao C."/>
            <person name="Navarro-Sampedro L."/>
            <person name="Carballo M."/>
            <person name="Ventosa A."/>
        </authorList>
    </citation>
    <scope>NUCLEOTIDE SEQUENCE [LARGE SCALE GENOMIC DNA]</scope>
    <source>
        <strain evidence="1 2">BH1</strain>
    </source>
</reference>
<dbReference type="AlphaFoldDB" id="L9UDJ3"/>
<evidence type="ECO:0000313" key="2">
    <source>
        <dbReference type="Proteomes" id="UP000011651"/>
    </source>
</evidence>
<dbReference type="Proteomes" id="UP000011651">
    <property type="component" value="Unassembled WGS sequence"/>
</dbReference>
<protein>
    <submittedName>
        <fullName evidence="1">Uncharacterized protein</fullName>
    </submittedName>
</protein>